<feature type="compositionally biased region" description="Low complexity" evidence="7">
    <location>
        <begin position="251"/>
        <end position="262"/>
    </location>
</feature>
<dbReference type="GO" id="GO:0016887">
    <property type="term" value="F:ATP hydrolysis activity"/>
    <property type="evidence" value="ECO:0007669"/>
    <property type="project" value="RHEA"/>
</dbReference>
<evidence type="ECO:0000256" key="3">
    <source>
        <dbReference type="ARBA" id="ARBA00011245"/>
    </source>
</evidence>
<dbReference type="InterPro" id="IPR027417">
    <property type="entry name" value="P-loop_NTPase"/>
</dbReference>
<evidence type="ECO:0000256" key="4">
    <source>
        <dbReference type="ARBA" id="ARBA00023172"/>
    </source>
</evidence>
<dbReference type="InterPro" id="IPR051055">
    <property type="entry name" value="PIF1_helicase"/>
</dbReference>
<keyword evidence="6" id="KW-0234">DNA repair</keyword>
<keyword evidence="6" id="KW-0227">DNA damage</keyword>
<evidence type="ECO:0000313" key="10">
    <source>
        <dbReference type="Proteomes" id="UP000051952"/>
    </source>
</evidence>
<dbReference type="GO" id="GO:0000723">
    <property type="term" value="P:telomere maintenance"/>
    <property type="evidence" value="ECO:0007669"/>
    <property type="project" value="InterPro"/>
</dbReference>
<comment type="similarity">
    <text evidence="2">Belongs to the helicase family. PIF1 subfamily.</text>
</comment>
<name>A0A0S4ITU4_BODSA</name>
<reference evidence="10" key="1">
    <citation type="submission" date="2015-09" db="EMBL/GenBank/DDBJ databases">
        <authorList>
            <consortium name="Pathogen Informatics"/>
        </authorList>
    </citation>
    <scope>NUCLEOTIDE SEQUENCE [LARGE SCALE GENOMIC DNA]</scope>
    <source>
        <strain evidence="10">Lake Konstanz</strain>
    </source>
</reference>
<dbReference type="Pfam" id="PF05970">
    <property type="entry name" value="PIF1"/>
    <property type="match status" value="1"/>
</dbReference>
<organism evidence="9 10">
    <name type="scientific">Bodo saltans</name>
    <name type="common">Flagellated protozoan</name>
    <dbReference type="NCBI Taxonomy" id="75058"/>
    <lineage>
        <taxon>Eukaryota</taxon>
        <taxon>Discoba</taxon>
        <taxon>Euglenozoa</taxon>
        <taxon>Kinetoplastea</taxon>
        <taxon>Metakinetoplastina</taxon>
        <taxon>Eubodonida</taxon>
        <taxon>Bodonidae</taxon>
        <taxon>Bodo</taxon>
    </lineage>
</organism>
<comment type="catalytic activity">
    <reaction evidence="5 6">
        <text>ATP + H2O = ADP + phosphate + H(+)</text>
        <dbReference type="Rhea" id="RHEA:13065"/>
        <dbReference type="ChEBI" id="CHEBI:15377"/>
        <dbReference type="ChEBI" id="CHEBI:15378"/>
        <dbReference type="ChEBI" id="CHEBI:30616"/>
        <dbReference type="ChEBI" id="CHEBI:43474"/>
        <dbReference type="ChEBI" id="CHEBI:456216"/>
        <dbReference type="EC" id="5.6.2.3"/>
    </reaction>
</comment>
<feature type="region of interest" description="Disordered" evidence="7">
    <location>
        <begin position="242"/>
        <end position="266"/>
    </location>
</feature>
<dbReference type="Proteomes" id="UP000051952">
    <property type="component" value="Unassembled WGS sequence"/>
</dbReference>
<dbReference type="OMA" id="VQPEDWA"/>
<sequence length="948" mass="103570">MLRRTVTSASTSTLLSSSLCREAMLLPRSSHLFETSWRAATQRNASTAMHPSVLVVGMRFQSTRSNSKDRLSVPTVKVATSSSLFAEAPLGLPTAPQTIPTLKPSSSPTHVVASVANATSAPSYVYSAMNNKTFAEDSKEMGFLRSVGFGLNPARHVAVSHPDVLSQLASALRDASGIEEKVTALTKGWPRWFRSRVGPILMKHTTAIDDVPLAIQKMLDNRLKMFEMRRASRDIQNVVGDDASTTAHQAESSPSPNETPSSDGALSFALNPEQEAALLSVEKGFNTYIGGSAGTGKTVLIRAIVRKLQARGLNVAVTATTGIAGCHIGGSTFHHALGATINNEFVRREELIAHHVVIIDEVSMMSQRLFEEFDAAARTETGCTDLPFGGMQVILCGDFLQLGAINERSILHSKLFHENFIKFKLMTQVRQSEHAKFAEALSIMRKGVVPKELMEVVKKLPPGTLESNAVNLLPTNADVADANSKELERLEGDPITFSPLPQHPKINKRTSSTLVLQCLPHIPFEKDVLHRIVVEAVEKKAPWPRNAAVSIYKQHSDAYAVRIVYPDAASDEWCEAANSALLEVATTIHTSDVGARLYEVYQPTEGRHPAEIEDVLDDMLKKHAVAQECTFKVGARVLLRSNLTNGLVNGTIGTVTGFAPCRPDSLPTHLRDARVDDLIEKYRQFCEFEGMAQALLPVVRFYSGEELAVPPMEFSVGGFTSTSFYCGSRIALPLTLAYAFTVHKVQGLTLVGRVHLELSKMWPCDHLLYVAMSRVKNPDQLSVSGFDPSMVKADEMAVNFDDSLPGVHLPMIPPTSRVSMWKALEAKSTSNKSMEELLRTFGFADSDLRTFQQEQKEKNLKRQKKASALETKLSDSLDDSFDDEEDDGIIPVKPLKDSVAAKKLMKIVKLAEKMQDKRRASVAAAVSAVTGSVRSITSQPPASGLSKS</sequence>
<dbReference type="GO" id="GO:0043139">
    <property type="term" value="F:5'-3' DNA helicase activity"/>
    <property type="evidence" value="ECO:0007669"/>
    <property type="project" value="UniProtKB-EC"/>
</dbReference>
<proteinExistence type="inferred from homology"/>
<dbReference type="EMBL" id="CYKH01000450">
    <property type="protein sequence ID" value="CUF92173.1"/>
    <property type="molecule type" value="Genomic_DNA"/>
</dbReference>
<keyword evidence="6" id="KW-0547">Nucleotide-binding</keyword>
<dbReference type="Gene3D" id="3.40.50.300">
    <property type="entry name" value="P-loop containing nucleotide triphosphate hydrolases"/>
    <property type="match status" value="1"/>
</dbReference>
<keyword evidence="6" id="KW-0067">ATP-binding</keyword>
<comment type="subunit">
    <text evidence="3">Monomer.</text>
</comment>
<dbReference type="OrthoDB" id="272985at2759"/>
<protein>
    <recommendedName>
        <fullName evidence="6">ATP-dependent DNA helicase</fullName>
        <ecNumber evidence="6">5.6.2.3</ecNumber>
    </recommendedName>
</protein>
<evidence type="ECO:0000256" key="6">
    <source>
        <dbReference type="RuleBase" id="RU363044"/>
    </source>
</evidence>
<keyword evidence="10" id="KW-1185">Reference proteome</keyword>
<dbReference type="CDD" id="cd18037">
    <property type="entry name" value="DEXSc_Pif1_like"/>
    <property type="match status" value="1"/>
</dbReference>
<keyword evidence="6" id="KW-0378">Hydrolase</keyword>
<dbReference type="GO" id="GO:0006281">
    <property type="term" value="P:DNA repair"/>
    <property type="evidence" value="ECO:0007669"/>
    <property type="project" value="UniProtKB-KW"/>
</dbReference>
<gene>
    <name evidence="9" type="ORF">BSAL_67230</name>
</gene>
<dbReference type="EC" id="5.6.2.3" evidence="6"/>
<comment type="cofactor">
    <cofactor evidence="1 6">
        <name>Mg(2+)</name>
        <dbReference type="ChEBI" id="CHEBI:18420"/>
    </cofactor>
</comment>
<dbReference type="AlphaFoldDB" id="A0A0S4ITU4"/>
<dbReference type="CDD" id="cd18809">
    <property type="entry name" value="SF1_C_RecD"/>
    <property type="match status" value="1"/>
</dbReference>
<dbReference type="SMART" id="SM00382">
    <property type="entry name" value="AAA"/>
    <property type="match status" value="1"/>
</dbReference>
<evidence type="ECO:0000259" key="8">
    <source>
        <dbReference type="SMART" id="SM00382"/>
    </source>
</evidence>
<evidence type="ECO:0000256" key="5">
    <source>
        <dbReference type="ARBA" id="ARBA00048954"/>
    </source>
</evidence>
<dbReference type="PANTHER" id="PTHR47642">
    <property type="entry name" value="ATP-DEPENDENT DNA HELICASE"/>
    <property type="match status" value="1"/>
</dbReference>
<dbReference type="InterPro" id="IPR010285">
    <property type="entry name" value="DNA_helicase_pif1-like_DEAD"/>
</dbReference>
<evidence type="ECO:0000256" key="2">
    <source>
        <dbReference type="ARBA" id="ARBA00009781"/>
    </source>
</evidence>
<keyword evidence="6 9" id="KW-0347">Helicase</keyword>
<dbReference type="GO" id="GO:0006310">
    <property type="term" value="P:DNA recombination"/>
    <property type="evidence" value="ECO:0007669"/>
    <property type="project" value="UniProtKB-KW"/>
</dbReference>
<keyword evidence="4 6" id="KW-0233">DNA recombination</keyword>
<dbReference type="VEuPathDB" id="TriTrypDB:BSAL_67230"/>
<dbReference type="GO" id="GO:0005524">
    <property type="term" value="F:ATP binding"/>
    <property type="evidence" value="ECO:0007669"/>
    <property type="project" value="UniProtKB-KW"/>
</dbReference>
<evidence type="ECO:0000256" key="7">
    <source>
        <dbReference type="SAM" id="MobiDB-lite"/>
    </source>
</evidence>
<evidence type="ECO:0000256" key="1">
    <source>
        <dbReference type="ARBA" id="ARBA00001946"/>
    </source>
</evidence>
<dbReference type="SUPFAM" id="SSF52540">
    <property type="entry name" value="P-loop containing nucleoside triphosphate hydrolases"/>
    <property type="match status" value="2"/>
</dbReference>
<accession>A0A0S4ITU4</accession>
<evidence type="ECO:0000313" key="9">
    <source>
        <dbReference type="EMBL" id="CUF92173.1"/>
    </source>
</evidence>
<feature type="domain" description="AAA+ ATPase" evidence="8">
    <location>
        <begin position="283"/>
        <end position="416"/>
    </location>
</feature>
<dbReference type="InterPro" id="IPR003593">
    <property type="entry name" value="AAA+_ATPase"/>
</dbReference>